<feature type="signal peptide" evidence="1">
    <location>
        <begin position="1"/>
        <end position="18"/>
    </location>
</feature>
<dbReference type="CDD" id="cd14948">
    <property type="entry name" value="BACON"/>
    <property type="match status" value="3"/>
</dbReference>
<name>A0A940IGJ9_9BACT</name>
<organism evidence="4 5">
    <name type="scientific">Candidatus Cryptobacteroides gallistercoris</name>
    <dbReference type="NCBI Taxonomy" id="2840765"/>
    <lineage>
        <taxon>Bacteria</taxon>
        <taxon>Pseudomonadati</taxon>
        <taxon>Bacteroidota</taxon>
        <taxon>Bacteroidia</taxon>
        <taxon>Bacteroidales</taxon>
        <taxon>Candidatus Cryptobacteroides</taxon>
    </lineage>
</organism>
<sequence>MKIRNLLFIGLASAVLFAGCKEDEIQESPSLKVEPASLELFSAEGGASEVQTVSVTANREWKANCEEDWIHVEPASGPASAEVQTVSIYVDENPDMQRSAEVVFTIGVTEKPVTVTQLGVDVEYTSIADVRALAKDTETQVKIDGSVFIKGVVVSNQSELDNLTSNKSIYIQDETAGIQLYFAEDVEYVRGDEVAVNVSGLKISFYGAAMQIVTETTVGEDGKTQTVGVPNNAATLLSSGNDIQAKEISMQEFLSFSYEGQYVSITDPVQVVESDLGKTFVQGDSHTSIGMTDADNNKFEVRSSKYSTYGDEEVPEGSGVIKGIASRFNSTPQIIFSTSEDWKGLTQERFDVEIADPVPDNAVYYNDFDKEKAVETSGKWPYLDQFDGWKNETGSGASDVTYDFSGLSVRSNSTSDSNYSDYAGSGMNNILFGTDGHFQVGNIAVEAGNYTMSFGTERYLHGAGDNTFRPEEFHVYISDNGERWVELEYSFPNGYKNGRWDLASSTFTLPSGTSVLYIDISSDLSGAHRLDDLGLAPSETAGTEIDFSKGTEIGGGEDPEPGEEMTIAEVKKASDDTPVLTSGTVMAKYARGFMITDGTDNLLVYQNNNPASMPEIGDVVTVSGTKDTYSGLAQIGGTVKFEVTSSETITYPDSYPSPAVYKGSAFDGIGDDLKDVKLIQYTGVLVKDNGYYNVTVAGAALQGGITYPATDLQKELDGMDGKTITVTGYYLGLTNQKKTVSTMVVDLTESSSAGDETFSVSPLELKFAVQGGMANITVSASEGVAWTATTDAGYLTLSMEEGTGKGVVQVICDENAGDARTAEIKVSTTADVAQKEYTVKVSQTAAGGSGLESLTVEEFLAKSEGSEYYELTGTVVNISNTHYGNFDLVDETGSVYVYGLVESEGAADGTFENLGLKEGDVVTIAGKRSSFKGDPQVGDAYYISHVPGELPGIKDATVAEFLSSPVGVLQKYRLTGRIENIVNTTFGNFDLVDATGSVYVYGLKASETADNQSFSSLGLKEGDIVTLVGTRDEHNNDPQVGNAYYETHEAGLTFSVSPLSLNVSAEGGTTKFSVEASDNVAWTITTTDDVHLTVISDGTGSKDVTLGYRDNEGPDAKTADITVSTTADVPVKSYTIKFKQSAPGAAESAWTLVSSDSEMTSGEYVILCDFSNVSGKSGVWALSNAEGTTKGSVKASDISTIGISESSNTLDGVTDGYVWTITQSADGYVIRPKNNDGIGLGVIADNNGLRNNADNKDSVWSMVKVSDSWGWEMTTADPKGTTRYLCGYETDNWRTYTGISNCQTKNWEIRIYKLN</sequence>
<comment type="caution">
    <text evidence="4">The sequence shown here is derived from an EMBL/GenBank/DDBJ whole genome shotgun (WGS) entry which is preliminary data.</text>
</comment>
<feature type="domain" description="BACON" evidence="2">
    <location>
        <begin position="785"/>
        <end position="843"/>
    </location>
</feature>
<feature type="domain" description="BACON" evidence="2">
    <location>
        <begin position="60"/>
        <end position="117"/>
    </location>
</feature>
<dbReference type="Proteomes" id="UP000771749">
    <property type="component" value="Unassembled WGS sequence"/>
</dbReference>
<protein>
    <submittedName>
        <fullName evidence="4">BACON domain-containing protein</fullName>
    </submittedName>
</protein>
<reference evidence="4" key="2">
    <citation type="journal article" date="2021" name="PeerJ">
        <title>Extensive microbial diversity within the chicken gut microbiome revealed by metagenomics and culture.</title>
        <authorList>
            <person name="Gilroy R."/>
            <person name="Ravi A."/>
            <person name="Getino M."/>
            <person name="Pursley I."/>
            <person name="Horton D.L."/>
            <person name="Alikhan N.F."/>
            <person name="Baker D."/>
            <person name="Gharbi K."/>
            <person name="Hall N."/>
            <person name="Watson M."/>
            <person name="Adriaenssens E.M."/>
            <person name="Foster-Nyarko E."/>
            <person name="Jarju S."/>
            <person name="Secka A."/>
            <person name="Antonio M."/>
            <person name="Oren A."/>
            <person name="Chaudhuri R.R."/>
            <person name="La Ragione R."/>
            <person name="Hildebrand F."/>
            <person name="Pallen M.J."/>
        </authorList>
    </citation>
    <scope>NUCLEOTIDE SEQUENCE</scope>
    <source>
        <strain evidence="4">F1-3629</strain>
    </source>
</reference>
<feature type="domain" description="DUF5689" evidence="3">
    <location>
        <begin position="124"/>
        <end position="341"/>
    </location>
</feature>
<dbReference type="Pfam" id="PF13004">
    <property type="entry name" value="BACON"/>
    <property type="match status" value="2"/>
</dbReference>
<dbReference type="Gene3D" id="2.60.40.10">
    <property type="entry name" value="Immunoglobulins"/>
    <property type="match status" value="3"/>
</dbReference>
<evidence type="ECO:0000259" key="3">
    <source>
        <dbReference type="Pfam" id="PF18942"/>
    </source>
</evidence>
<reference evidence="4" key="1">
    <citation type="submission" date="2020-10" db="EMBL/GenBank/DDBJ databases">
        <authorList>
            <person name="Gilroy R."/>
        </authorList>
    </citation>
    <scope>NUCLEOTIDE SEQUENCE</scope>
    <source>
        <strain evidence="4">F1-3629</strain>
    </source>
</reference>
<dbReference type="PROSITE" id="PS51257">
    <property type="entry name" value="PROKAR_LIPOPROTEIN"/>
    <property type="match status" value="1"/>
</dbReference>
<dbReference type="InterPro" id="IPR013783">
    <property type="entry name" value="Ig-like_fold"/>
</dbReference>
<dbReference type="Pfam" id="PF18942">
    <property type="entry name" value="DUF5689"/>
    <property type="match status" value="1"/>
</dbReference>
<evidence type="ECO:0000313" key="5">
    <source>
        <dbReference type="Proteomes" id="UP000771749"/>
    </source>
</evidence>
<proteinExistence type="predicted"/>
<evidence type="ECO:0000256" key="1">
    <source>
        <dbReference type="SAM" id="SignalP"/>
    </source>
</evidence>
<keyword evidence="1" id="KW-0732">Signal</keyword>
<dbReference type="InterPro" id="IPR043744">
    <property type="entry name" value="DUF5689"/>
</dbReference>
<dbReference type="InterPro" id="IPR024361">
    <property type="entry name" value="BACON"/>
</dbReference>
<dbReference type="EMBL" id="JADIMJ010000070">
    <property type="protein sequence ID" value="MBO8454014.1"/>
    <property type="molecule type" value="Genomic_DNA"/>
</dbReference>
<gene>
    <name evidence="4" type="ORF">IAC07_04740</name>
</gene>
<evidence type="ECO:0000259" key="2">
    <source>
        <dbReference type="Pfam" id="PF13004"/>
    </source>
</evidence>
<feature type="chain" id="PRO_5038026581" evidence="1">
    <location>
        <begin position="19"/>
        <end position="1315"/>
    </location>
</feature>
<evidence type="ECO:0000313" key="4">
    <source>
        <dbReference type="EMBL" id="MBO8454014.1"/>
    </source>
</evidence>
<accession>A0A940IGJ9</accession>